<name>A0ABQ9WT11_9EUKA</name>
<protein>
    <submittedName>
        <fullName evidence="1">Uncharacterized protein</fullName>
    </submittedName>
</protein>
<accession>A0ABQ9WT11</accession>
<organism evidence="1 2">
    <name type="scientific">Blattamonas nauphoetae</name>
    <dbReference type="NCBI Taxonomy" id="2049346"/>
    <lineage>
        <taxon>Eukaryota</taxon>
        <taxon>Metamonada</taxon>
        <taxon>Preaxostyla</taxon>
        <taxon>Oxymonadida</taxon>
        <taxon>Blattamonas</taxon>
    </lineage>
</organism>
<reference evidence="1 2" key="1">
    <citation type="journal article" date="2022" name="bioRxiv">
        <title>Genomics of Preaxostyla Flagellates Illuminates Evolutionary Transitions and the Path Towards Mitochondrial Loss.</title>
        <authorList>
            <person name="Novak L.V.F."/>
            <person name="Treitli S.C."/>
            <person name="Pyrih J."/>
            <person name="Halakuc P."/>
            <person name="Pipaliya S.V."/>
            <person name="Vacek V."/>
            <person name="Brzon O."/>
            <person name="Soukal P."/>
            <person name="Eme L."/>
            <person name="Dacks J.B."/>
            <person name="Karnkowska A."/>
            <person name="Elias M."/>
            <person name="Hampl V."/>
        </authorList>
    </citation>
    <scope>NUCLEOTIDE SEQUENCE [LARGE SCALE GENOMIC DNA]</scope>
    <source>
        <strain evidence="1">NAU3</strain>
        <tissue evidence="1">Gut</tissue>
    </source>
</reference>
<dbReference type="EMBL" id="JARBJD010000542">
    <property type="protein sequence ID" value="KAK2941170.1"/>
    <property type="molecule type" value="Genomic_DNA"/>
</dbReference>
<dbReference type="Proteomes" id="UP001281761">
    <property type="component" value="Unassembled WGS sequence"/>
</dbReference>
<proteinExistence type="predicted"/>
<keyword evidence="2" id="KW-1185">Reference proteome</keyword>
<comment type="caution">
    <text evidence="1">The sequence shown here is derived from an EMBL/GenBank/DDBJ whole genome shotgun (WGS) entry which is preliminary data.</text>
</comment>
<sequence length="495" mass="54460">MQSDTFSIPICLSQTLMSISDGWMVVGSGRLSINEKKSEIEGTQHHRFVQKLAQILEDTHVYITIQFPYPVLAAQNRQWIDLVGCSGIAVYTFAADGVCTTCSALEEGRVITLPTKKLSDADVDHLRQGYFVGGSLLPAVGEDEELRRSIEETPDWIARDSADVSRFDELVGPALMGDNLYQEIYVHGQPGTGKSQMLLYLIHCLMQLDKVICQYSRFFLIVRTTTTHSQFEAILPPSRDIVHSGFPVIRIVDSIDPSAAQDMAGSFTVAQPRLPPATHSSEVCPQTPRAGRRLSTVDETGVLRDAEVSGDARTGTLDPASVTTIVKLHPLVIRILGAFGCLVDASSYYHSPATASASRTDTHQSVPNGFQLELDLEETELPEGMNPAQSATDQGKGRADLCPKRLGSLADLNNIFNRISDMFGQDGITLDEKRLCSVFVPLIAPTSQSASRLWGAQKQQYSSRFFCSVVMQSQTYCFMIRNRSLENTGTLEIDR</sequence>
<gene>
    <name evidence="1" type="ORF">BLNAU_23935</name>
</gene>
<evidence type="ECO:0000313" key="2">
    <source>
        <dbReference type="Proteomes" id="UP001281761"/>
    </source>
</evidence>
<evidence type="ECO:0000313" key="1">
    <source>
        <dbReference type="EMBL" id="KAK2941170.1"/>
    </source>
</evidence>